<dbReference type="EMBL" id="LR798405">
    <property type="protein sequence ID" value="CAB5229988.1"/>
    <property type="molecule type" value="Genomic_DNA"/>
</dbReference>
<protein>
    <submittedName>
        <fullName evidence="4">Uncharacterized protein</fullName>
    </submittedName>
</protein>
<reference evidence="4" key="1">
    <citation type="submission" date="2020-05" db="EMBL/GenBank/DDBJ databases">
        <authorList>
            <person name="Chiriac C."/>
            <person name="Salcher M."/>
            <person name="Ghai R."/>
            <person name="Kavagutti S V."/>
        </authorList>
    </citation>
    <scope>NUCLEOTIDE SEQUENCE</scope>
</reference>
<evidence type="ECO:0000313" key="1">
    <source>
        <dbReference type="EMBL" id="CAB4184563.1"/>
    </source>
</evidence>
<evidence type="ECO:0000313" key="2">
    <source>
        <dbReference type="EMBL" id="CAB4204127.1"/>
    </source>
</evidence>
<sequence>MTLDEIKTAVDAGKIVCWKNQMYVVRKTGKFYDVECTANGDCVGLTWQDGVTMEAKEADFFILPDFSAIFFTSISD</sequence>
<dbReference type="EMBL" id="LR797343">
    <property type="protein sequence ID" value="CAB4204127.1"/>
    <property type="molecule type" value="Genomic_DNA"/>
</dbReference>
<name>A0A6J7XGC6_9CAUD</name>
<proteinExistence type="predicted"/>
<gene>
    <name evidence="1" type="ORF">UFOVP1116_15</name>
    <name evidence="2" type="ORF">UFOVP1391_35</name>
    <name evidence="3" type="ORF">UFOVP1480_24</name>
    <name evidence="4" type="ORF">UFOVP1568_28</name>
</gene>
<evidence type="ECO:0000313" key="4">
    <source>
        <dbReference type="EMBL" id="CAB5229988.1"/>
    </source>
</evidence>
<dbReference type="EMBL" id="LR797430">
    <property type="protein sequence ID" value="CAB4215536.1"/>
    <property type="molecule type" value="Genomic_DNA"/>
</dbReference>
<dbReference type="EMBL" id="LR797066">
    <property type="protein sequence ID" value="CAB4184563.1"/>
    <property type="molecule type" value="Genomic_DNA"/>
</dbReference>
<evidence type="ECO:0000313" key="3">
    <source>
        <dbReference type="EMBL" id="CAB4215536.1"/>
    </source>
</evidence>
<organism evidence="4">
    <name type="scientific">uncultured Caudovirales phage</name>
    <dbReference type="NCBI Taxonomy" id="2100421"/>
    <lineage>
        <taxon>Viruses</taxon>
        <taxon>Duplodnaviria</taxon>
        <taxon>Heunggongvirae</taxon>
        <taxon>Uroviricota</taxon>
        <taxon>Caudoviricetes</taxon>
        <taxon>Peduoviridae</taxon>
        <taxon>Maltschvirus</taxon>
        <taxon>Maltschvirus maltsch</taxon>
    </lineage>
</organism>
<accession>A0A6J7XGC6</accession>